<comment type="subcellular location">
    <subcellularLocation>
        <location evidence="1">Nucleus</location>
    </subcellularLocation>
</comment>
<dbReference type="OrthoDB" id="690068at2759"/>
<dbReference type="Gramene" id="Ma11_t11950.1">
    <property type="protein sequence ID" value="Ma11_p11950.1"/>
    <property type="gene ID" value="Ma11_g11950"/>
</dbReference>
<keyword evidence="5" id="KW-0539">Nucleus</keyword>
<protein>
    <submittedName>
        <fullName evidence="8">(wild Malaysian banana) hypothetical protein</fullName>
    </submittedName>
</protein>
<dbReference type="InParanoid" id="A0A804L6Y0"/>
<evidence type="ECO:0000256" key="1">
    <source>
        <dbReference type="ARBA" id="ARBA00004123"/>
    </source>
</evidence>
<accession>A0A804L6Y0</accession>
<dbReference type="GO" id="GO:0003700">
    <property type="term" value="F:DNA-binding transcription factor activity"/>
    <property type="evidence" value="ECO:0000318"/>
    <property type="project" value="GO_Central"/>
</dbReference>
<dbReference type="Pfam" id="PF00010">
    <property type="entry name" value="HLH"/>
    <property type="match status" value="1"/>
</dbReference>
<reference evidence="8" key="1">
    <citation type="submission" date="2021-03" db="EMBL/GenBank/DDBJ databases">
        <authorList>
            <consortium name="Genoscope - CEA"/>
            <person name="William W."/>
        </authorList>
    </citation>
    <scope>NUCLEOTIDE SEQUENCE</scope>
    <source>
        <strain evidence="8">Doubled-haploid Pahang</strain>
    </source>
</reference>
<feature type="compositionally biased region" description="Basic and acidic residues" evidence="6">
    <location>
        <begin position="125"/>
        <end position="156"/>
    </location>
</feature>
<comment type="similarity">
    <text evidence="2">Belongs to the bHLH protein family.</text>
</comment>
<dbReference type="GO" id="GO:0005634">
    <property type="term" value="C:nucleus"/>
    <property type="evidence" value="ECO:0000318"/>
    <property type="project" value="GO_Central"/>
</dbReference>
<evidence type="ECO:0000313" key="10">
    <source>
        <dbReference type="Proteomes" id="UP000012960"/>
    </source>
</evidence>
<reference evidence="9" key="2">
    <citation type="submission" date="2021-05" db="UniProtKB">
        <authorList>
            <consortium name="EnsemblPlants"/>
        </authorList>
    </citation>
    <scope>IDENTIFICATION</scope>
    <source>
        <strain evidence="9">subsp. malaccensis</strain>
    </source>
</reference>
<proteinExistence type="inferred from homology"/>
<dbReference type="PANTHER" id="PTHR12565:SF354">
    <property type="entry name" value="BHLH DOMAIN-CONTAINING PROTEIN"/>
    <property type="match status" value="1"/>
</dbReference>
<dbReference type="SMART" id="SM00353">
    <property type="entry name" value="HLH"/>
    <property type="match status" value="1"/>
</dbReference>
<evidence type="ECO:0000256" key="4">
    <source>
        <dbReference type="ARBA" id="ARBA00023163"/>
    </source>
</evidence>
<dbReference type="Proteomes" id="UP000012960">
    <property type="component" value="Unplaced"/>
</dbReference>
<feature type="region of interest" description="Disordered" evidence="6">
    <location>
        <begin position="74"/>
        <end position="156"/>
    </location>
</feature>
<dbReference type="InterPro" id="IPR011598">
    <property type="entry name" value="bHLH_dom"/>
</dbReference>
<dbReference type="AlphaFoldDB" id="A0A804L6Y0"/>
<gene>
    <name evidence="8" type="ORF">GSMUA_12970.1</name>
</gene>
<organism evidence="9 10">
    <name type="scientific">Musa acuminata subsp. malaccensis</name>
    <name type="common">Wild banana</name>
    <name type="synonym">Musa malaccensis</name>
    <dbReference type="NCBI Taxonomy" id="214687"/>
    <lineage>
        <taxon>Eukaryota</taxon>
        <taxon>Viridiplantae</taxon>
        <taxon>Streptophyta</taxon>
        <taxon>Embryophyta</taxon>
        <taxon>Tracheophyta</taxon>
        <taxon>Spermatophyta</taxon>
        <taxon>Magnoliopsida</taxon>
        <taxon>Liliopsida</taxon>
        <taxon>Zingiberales</taxon>
        <taxon>Musaceae</taxon>
        <taxon>Musa</taxon>
    </lineage>
</organism>
<name>A0A804L6Y0_MUSAM</name>
<dbReference type="EnsemblPlants" id="Ma11_t11950.1">
    <property type="protein sequence ID" value="Ma11_p11950.1"/>
    <property type="gene ID" value="Ma11_g11950"/>
</dbReference>
<evidence type="ECO:0000313" key="8">
    <source>
        <dbReference type="EMBL" id="CAG1864331.1"/>
    </source>
</evidence>
<dbReference type="Gene3D" id="4.10.280.10">
    <property type="entry name" value="Helix-loop-helix DNA-binding domain"/>
    <property type="match status" value="1"/>
</dbReference>
<keyword evidence="3" id="KW-0805">Transcription regulation</keyword>
<evidence type="ECO:0000313" key="9">
    <source>
        <dbReference type="EnsemblPlants" id="Ma11_p11950.1"/>
    </source>
</evidence>
<dbReference type="SUPFAM" id="SSF47459">
    <property type="entry name" value="HLH, helix-loop-helix DNA-binding domain"/>
    <property type="match status" value="1"/>
</dbReference>
<dbReference type="InterPro" id="IPR024097">
    <property type="entry name" value="bHLH_ZIP_TF"/>
</dbReference>
<sequence length="250" mass="27750">MAEFAQGLDCLLPSFLSMDADPSLELMSQLAELNGSAMENPSMGVMGYSSDHHFSLLPFTDDLFSFLSIPEPEHCSGDRKRKTMAAPHTSSGSHSELFSEDGTAEAKTKKKKKKNFQGGKSNSKQVEKPEEVVHVRARRGEATDSHSLAERERRKKINERMRRLQNQIPGCHKTMGMARMLDQTISYVRSLQNQVEFLSMELSAASYLSDFGLGVDAIATAQAEKAHEGGEAGRLLRKRHGDCNGFHMPF</sequence>
<dbReference type="InterPro" id="IPR036638">
    <property type="entry name" value="HLH_DNA-bd_sf"/>
</dbReference>
<evidence type="ECO:0000256" key="2">
    <source>
        <dbReference type="ARBA" id="ARBA00005510"/>
    </source>
</evidence>
<keyword evidence="4" id="KW-0804">Transcription</keyword>
<feature type="domain" description="BHLH" evidence="7">
    <location>
        <begin position="141"/>
        <end position="191"/>
    </location>
</feature>
<evidence type="ECO:0000256" key="5">
    <source>
        <dbReference type="ARBA" id="ARBA00023242"/>
    </source>
</evidence>
<evidence type="ECO:0000256" key="3">
    <source>
        <dbReference type="ARBA" id="ARBA00023015"/>
    </source>
</evidence>
<keyword evidence="10" id="KW-1185">Reference proteome</keyword>
<dbReference type="PROSITE" id="PS50888">
    <property type="entry name" value="BHLH"/>
    <property type="match status" value="1"/>
</dbReference>
<dbReference type="GO" id="GO:0046983">
    <property type="term" value="F:protein dimerization activity"/>
    <property type="evidence" value="ECO:0007669"/>
    <property type="project" value="InterPro"/>
</dbReference>
<evidence type="ECO:0000256" key="6">
    <source>
        <dbReference type="SAM" id="MobiDB-lite"/>
    </source>
</evidence>
<evidence type="ECO:0000259" key="7">
    <source>
        <dbReference type="PROSITE" id="PS50888"/>
    </source>
</evidence>
<dbReference type="EMBL" id="HG996475">
    <property type="protein sequence ID" value="CAG1864331.1"/>
    <property type="molecule type" value="Genomic_DNA"/>
</dbReference>
<dbReference type="PANTHER" id="PTHR12565">
    <property type="entry name" value="STEROL REGULATORY ELEMENT-BINDING PROTEIN"/>
    <property type="match status" value="1"/>
</dbReference>